<name>A0A8H4JDK3_9HYPO</name>
<comment type="caution">
    <text evidence="1">The sequence shown here is derived from an EMBL/GenBank/DDBJ whole genome shotgun (WGS) entry which is preliminary data.</text>
</comment>
<dbReference type="OrthoDB" id="3558762at2759"/>
<sequence length="172" mass="19597">MTQATSELASQLFEKGNHHALENSTVLAYGLNDVTTKDVQKACDVATETYAKKILNWPNGRLEKPDIFKVERRNEELKDLDDCIKRFIRHLHDVFEASPPKDLPVYPHAFVVMHENCLQADAKATLVLAHKPEDEWRVQHCSMPIDLELGLAVESLRLGDITETDMLDQFTN</sequence>
<dbReference type="EMBL" id="JAADJF010000396">
    <property type="protein sequence ID" value="KAF4418722.1"/>
    <property type="molecule type" value="Genomic_DNA"/>
</dbReference>
<evidence type="ECO:0000313" key="2">
    <source>
        <dbReference type="Proteomes" id="UP000536711"/>
    </source>
</evidence>
<evidence type="ECO:0000313" key="1">
    <source>
        <dbReference type="EMBL" id="KAF4418722.1"/>
    </source>
</evidence>
<keyword evidence="2" id="KW-1185">Reference proteome</keyword>
<gene>
    <name evidence="1" type="ORF">FACUT_11712</name>
</gene>
<reference evidence="1 2" key="1">
    <citation type="submission" date="2020-01" db="EMBL/GenBank/DDBJ databases">
        <title>Identification and distribution of gene clusters putatively required for synthesis of sphingolipid metabolism inhibitors in phylogenetically diverse species of the filamentous fungus Fusarium.</title>
        <authorList>
            <person name="Kim H.-S."/>
            <person name="Busman M."/>
            <person name="Brown D.W."/>
            <person name="Divon H."/>
            <person name="Uhlig S."/>
            <person name="Proctor R.H."/>
        </authorList>
    </citation>
    <scope>NUCLEOTIDE SEQUENCE [LARGE SCALE GENOMIC DNA]</scope>
    <source>
        <strain evidence="1 2">NRRL 13308</strain>
    </source>
</reference>
<dbReference type="Proteomes" id="UP000536711">
    <property type="component" value="Unassembled WGS sequence"/>
</dbReference>
<organism evidence="1 2">
    <name type="scientific">Fusarium acutatum</name>
    <dbReference type="NCBI Taxonomy" id="78861"/>
    <lineage>
        <taxon>Eukaryota</taxon>
        <taxon>Fungi</taxon>
        <taxon>Dikarya</taxon>
        <taxon>Ascomycota</taxon>
        <taxon>Pezizomycotina</taxon>
        <taxon>Sordariomycetes</taxon>
        <taxon>Hypocreomycetidae</taxon>
        <taxon>Hypocreales</taxon>
        <taxon>Nectriaceae</taxon>
        <taxon>Fusarium</taxon>
        <taxon>Fusarium fujikuroi species complex</taxon>
    </lineage>
</organism>
<proteinExistence type="predicted"/>
<accession>A0A8H4JDK3</accession>
<dbReference type="AlphaFoldDB" id="A0A8H4JDK3"/>
<protein>
    <submittedName>
        <fullName evidence="1">Uncharacterized protein</fullName>
    </submittedName>
</protein>